<feature type="region of interest" description="Disordered" evidence="1">
    <location>
        <begin position="166"/>
        <end position="188"/>
    </location>
</feature>
<keyword evidence="4" id="KW-1185">Reference proteome</keyword>
<name>A0A0J6W781_9MYCO</name>
<dbReference type="EMBL" id="JYNL01000020">
    <property type="protein sequence ID" value="KMO78379.1"/>
    <property type="molecule type" value="Genomic_DNA"/>
</dbReference>
<dbReference type="InterPro" id="IPR003870">
    <property type="entry name" value="DUF222"/>
</dbReference>
<accession>A0A0J6W781</accession>
<sequence length="532" mass="58218">MEAIRSQIAMLHDTCDTLTHRELVELLAEVTTVLRSVPALEHRVLARLTAETEPHRLGESSWKTVLTTALRVSDREAKRRLAHAAALGPRQAISGEPLAPVWEATAAAQARGALDAEHVAVIATFHDKLPSWVDVGTRAAADRQLASVGAGLKPEDLKKAAERLAAKIDQDGPEPTDAERARRRPEDLKKAAERLAAKIDQDGPEPTDAERARRRAVTLGEQQADGMSKLSGWVTPEWRAVYEALEAKLAAPGACNPDDEPEWRAVYEALEAKLAAPGACNPDDDTPCIDGQPDQDQRRADTRSPAQRRHDAWLAVGRMALCSKKLGQHNGLPVTPAQRRHDAWLAVGRMALCSKKLGQHNGLPVTVIVSTTLQELEKGAGVAVTGGGSLLPMADLIRMASHAFHYLAVFDQHASQALYLGRSKRIASPAQRIVLHARDRGCTRPGCTVPGYWCQVHHLTDWKNGGRTDVDTTTLACGPENRMIETTKWTTHRNPKGQTEWIPPPDLDTGQHRVNGYHHPERHLLPEDDQGP</sequence>
<feature type="compositionally biased region" description="Basic and acidic residues" evidence="1">
    <location>
        <begin position="295"/>
        <end position="308"/>
    </location>
</feature>
<protein>
    <recommendedName>
        <fullName evidence="2">HNH nuclease domain-containing protein</fullName>
    </recommendedName>
</protein>
<gene>
    <name evidence="3" type="ORF">MCHLDSM_02296</name>
</gene>
<evidence type="ECO:0000256" key="1">
    <source>
        <dbReference type="SAM" id="MobiDB-lite"/>
    </source>
</evidence>
<dbReference type="SMART" id="SM00507">
    <property type="entry name" value="HNHc"/>
    <property type="match status" value="1"/>
</dbReference>
<dbReference type="Pfam" id="PF02720">
    <property type="entry name" value="DUF222"/>
    <property type="match status" value="2"/>
</dbReference>
<dbReference type="CDD" id="cd00085">
    <property type="entry name" value="HNHc"/>
    <property type="match status" value="1"/>
</dbReference>
<comment type="caution">
    <text evidence="3">The sequence shown here is derived from an EMBL/GenBank/DDBJ whole genome shotgun (WGS) entry which is preliminary data.</text>
</comment>
<feature type="region of interest" description="Disordered" evidence="1">
    <location>
        <begin position="277"/>
        <end position="308"/>
    </location>
</feature>
<feature type="region of interest" description="Disordered" evidence="1">
    <location>
        <begin position="491"/>
        <end position="532"/>
    </location>
</feature>
<dbReference type="STRING" id="37916.MCHLDSM_02296"/>
<organism evidence="3 4">
    <name type="scientific">Mycolicibacterium chlorophenolicum</name>
    <dbReference type="NCBI Taxonomy" id="37916"/>
    <lineage>
        <taxon>Bacteria</taxon>
        <taxon>Bacillati</taxon>
        <taxon>Actinomycetota</taxon>
        <taxon>Actinomycetes</taxon>
        <taxon>Mycobacteriales</taxon>
        <taxon>Mycobacteriaceae</taxon>
        <taxon>Mycolicibacterium</taxon>
    </lineage>
</organism>
<proteinExistence type="predicted"/>
<dbReference type="AlphaFoldDB" id="A0A0J6W781"/>
<dbReference type="InterPro" id="IPR003615">
    <property type="entry name" value="HNH_nuc"/>
</dbReference>
<evidence type="ECO:0000313" key="3">
    <source>
        <dbReference type="EMBL" id="KMO78379.1"/>
    </source>
</evidence>
<evidence type="ECO:0000259" key="2">
    <source>
        <dbReference type="SMART" id="SM00507"/>
    </source>
</evidence>
<feature type="domain" description="HNH nuclease" evidence="2">
    <location>
        <begin position="430"/>
        <end position="482"/>
    </location>
</feature>
<dbReference type="PATRIC" id="fig|37916.4.peg.2215"/>
<evidence type="ECO:0000313" key="4">
    <source>
        <dbReference type="Proteomes" id="UP000036513"/>
    </source>
</evidence>
<feature type="compositionally biased region" description="Basic and acidic residues" evidence="1">
    <location>
        <begin position="177"/>
        <end position="188"/>
    </location>
</feature>
<dbReference type="Proteomes" id="UP000036513">
    <property type="component" value="Unassembled WGS sequence"/>
</dbReference>
<reference evidence="3 4" key="1">
    <citation type="journal article" date="2015" name="Genome Biol. Evol.">
        <title>Characterization of Three Mycobacterium spp. with Potential Use in Bioremediation by Genome Sequencing and Comparative Genomics.</title>
        <authorList>
            <person name="Das S."/>
            <person name="Pettersson B.M."/>
            <person name="Behra P.R."/>
            <person name="Ramesh M."/>
            <person name="Dasgupta S."/>
            <person name="Bhattacharya A."/>
            <person name="Kirsebom L.A."/>
        </authorList>
    </citation>
    <scope>NUCLEOTIDE SEQUENCE [LARGE SCALE GENOMIC DNA]</scope>
    <source>
        <strain evidence="3 4">DSM 43826</strain>
    </source>
</reference>